<keyword evidence="1" id="KW-1133">Transmembrane helix</keyword>
<sequence>MPASQHQTLSDLPLWLFPLAFLAGLFGETWRAEAAGLAFGDLIKRALLRCGASSTFGMCAGMLAMAYGAHPLMAGALTGMVAVGGADIASALYSRWLKRKLRMCDDEPA</sequence>
<feature type="transmembrane region" description="Helical" evidence="1">
    <location>
        <begin position="73"/>
        <end position="93"/>
    </location>
</feature>
<proteinExistence type="predicted"/>
<evidence type="ECO:0000313" key="3">
    <source>
        <dbReference type="Proteomes" id="UP000072660"/>
    </source>
</evidence>
<dbReference type="Pfam" id="PF16085">
    <property type="entry name" value="Phage_holin_3_5"/>
    <property type="match status" value="1"/>
</dbReference>
<dbReference type="RefSeq" id="WP_068392145.1">
    <property type="nucleotide sequence ID" value="NZ_LSZO01000191.1"/>
</dbReference>
<reference evidence="2 3" key="1">
    <citation type="submission" date="2016-02" db="EMBL/GenBank/DDBJ databases">
        <authorList>
            <person name="Wen L."/>
            <person name="He K."/>
            <person name="Yang H."/>
        </authorList>
    </citation>
    <scope>NUCLEOTIDE SEQUENCE [LARGE SCALE GENOMIC DNA]</scope>
    <source>
        <strain evidence="2 3">CV58</strain>
    </source>
</reference>
<evidence type="ECO:0000313" key="2">
    <source>
        <dbReference type="EMBL" id="KXU35860.1"/>
    </source>
</evidence>
<dbReference type="EMBL" id="LSZO01000191">
    <property type="protein sequence ID" value="KXU35860.1"/>
    <property type="molecule type" value="Genomic_DNA"/>
</dbReference>
<keyword evidence="1" id="KW-0472">Membrane</keyword>
<dbReference type="OrthoDB" id="7028741at2"/>
<evidence type="ECO:0008006" key="4">
    <source>
        <dbReference type="Google" id="ProtNLM"/>
    </source>
</evidence>
<organism evidence="2 3">
    <name type="scientific">Ventosimonas gracilis</name>
    <dbReference type="NCBI Taxonomy" id="1680762"/>
    <lineage>
        <taxon>Bacteria</taxon>
        <taxon>Pseudomonadati</taxon>
        <taxon>Pseudomonadota</taxon>
        <taxon>Gammaproteobacteria</taxon>
        <taxon>Pseudomonadales</taxon>
        <taxon>Ventosimonadaceae</taxon>
        <taxon>Ventosimonas</taxon>
    </lineage>
</organism>
<gene>
    <name evidence="2" type="ORF">AXE65_05820</name>
</gene>
<dbReference type="AlphaFoldDB" id="A0A139SN06"/>
<evidence type="ECO:0000256" key="1">
    <source>
        <dbReference type="SAM" id="Phobius"/>
    </source>
</evidence>
<name>A0A139SN06_9GAMM</name>
<dbReference type="InterPro" id="IPR032128">
    <property type="entry name" value="Pyocin_R2_holin"/>
</dbReference>
<dbReference type="Proteomes" id="UP000072660">
    <property type="component" value="Unassembled WGS sequence"/>
</dbReference>
<comment type="caution">
    <text evidence="2">The sequence shown here is derived from an EMBL/GenBank/DDBJ whole genome shotgun (WGS) entry which is preliminary data.</text>
</comment>
<keyword evidence="3" id="KW-1185">Reference proteome</keyword>
<accession>A0A139SN06</accession>
<feature type="transmembrane region" description="Helical" evidence="1">
    <location>
        <begin position="12"/>
        <end position="34"/>
    </location>
</feature>
<keyword evidence="1" id="KW-0812">Transmembrane</keyword>
<protein>
    <recommendedName>
        <fullName evidence="4">Pyocin R2, holin</fullName>
    </recommendedName>
</protein>
<feature type="transmembrane region" description="Helical" evidence="1">
    <location>
        <begin position="46"/>
        <end position="67"/>
    </location>
</feature>